<dbReference type="GO" id="GO:0051213">
    <property type="term" value="F:dioxygenase activity"/>
    <property type="evidence" value="ECO:0007669"/>
    <property type="project" value="UniProtKB-KW"/>
</dbReference>
<evidence type="ECO:0000313" key="7">
    <source>
        <dbReference type="EMBL" id="CAB4135427.1"/>
    </source>
</evidence>
<dbReference type="InterPro" id="IPR044862">
    <property type="entry name" value="Pro_4_hyd_alph_FE2OG_OXY"/>
</dbReference>
<dbReference type="InterPro" id="IPR005123">
    <property type="entry name" value="Oxoglu/Fe-dep_dioxygenase_dom"/>
</dbReference>
<protein>
    <submittedName>
        <fullName evidence="7">Fe(II)-dependent oxygenase superfamily protein</fullName>
    </submittedName>
</protein>
<name>A0A6J5LQX3_9CAUD</name>
<dbReference type="SMART" id="SM00702">
    <property type="entry name" value="P4Hc"/>
    <property type="match status" value="1"/>
</dbReference>
<accession>A0A6J5LQX3</accession>
<keyword evidence="2" id="KW-0479">Metal-binding</keyword>
<dbReference type="Gene3D" id="2.60.120.620">
    <property type="entry name" value="q2cbj1_9rhob like domain"/>
    <property type="match status" value="1"/>
</dbReference>
<organism evidence="7">
    <name type="scientific">uncultured Caudovirales phage</name>
    <dbReference type="NCBI Taxonomy" id="2100421"/>
    <lineage>
        <taxon>Viruses</taxon>
        <taxon>Duplodnaviria</taxon>
        <taxon>Heunggongvirae</taxon>
        <taxon>Uroviricota</taxon>
        <taxon>Caudoviricetes</taxon>
        <taxon>Peduoviridae</taxon>
        <taxon>Maltschvirus</taxon>
        <taxon>Maltschvirus maltsch</taxon>
    </lineage>
</organism>
<dbReference type="EMBL" id="LR796300">
    <property type="protein sequence ID" value="CAB4135427.1"/>
    <property type="molecule type" value="Genomic_DNA"/>
</dbReference>
<evidence type="ECO:0000256" key="3">
    <source>
        <dbReference type="ARBA" id="ARBA00022964"/>
    </source>
</evidence>
<feature type="domain" description="Fe2OG dioxygenase" evidence="6">
    <location>
        <begin position="93"/>
        <end position="185"/>
    </location>
</feature>
<dbReference type="PROSITE" id="PS51471">
    <property type="entry name" value="FE2OG_OXY"/>
    <property type="match status" value="1"/>
</dbReference>
<keyword evidence="3" id="KW-0223">Dioxygenase</keyword>
<dbReference type="InterPro" id="IPR006620">
    <property type="entry name" value="Pro_4_hyd_alph"/>
</dbReference>
<evidence type="ECO:0000256" key="5">
    <source>
        <dbReference type="ARBA" id="ARBA00023004"/>
    </source>
</evidence>
<gene>
    <name evidence="7" type="ORF">UFOVP285_21</name>
</gene>
<keyword evidence="4" id="KW-0560">Oxidoreductase</keyword>
<evidence type="ECO:0000256" key="2">
    <source>
        <dbReference type="ARBA" id="ARBA00022723"/>
    </source>
</evidence>
<keyword evidence="5" id="KW-0408">Iron</keyword>
<evidence type="ECO:0000256" key="1">
    <source>
        <dbReference type="ARBA" id="ARBA00001961"/>
    </source>
</evidence>
<dbReference type="GO" id="GO:0031418">
    <property type="term" value="F:L-ascorbic acid binding"/>
    <property type="evidence" value="ECO:0007669"/>
    <property type="project" value="InterPro"/>
</dbReference>
<comment type="cofactor">
    <cofactor evidence="1">
        <name>L-ascorbate</name>
        <dbReference type="ChEBI" id="CHEBI:38290"/>
    </cofactor>
</comment>
<dbReference type="Pfam" id="PF13640">
    <property type="entry name" value="2OG-FeII_Oxy_3"/>
    <property type="match status" value="1"/>
</dbReference>
<evidence type="ECO:0000259" key="6">
    <source>
        <dbReference type="PROSITE" id="PS51471"/>
    </source>
</evidence>
<sequence length="185" mass="21180">MKTLDKFILVVPNAIPEDVIKAIDCEYISSDDWVHAGVRDGVNTEIRNCLAIGMSFSSIIEKNKLIRTNIDSELHTCTKRVLAKYKGMFSDVKVEQDSGYDLLKYEVGGFYISHTDHFKSVPREISCSFILNDDYEGGEFAFFDRELVYKLKKGSCILFPSNFMYPHEIMPVTSGTRYSIITWFV</sequence>
<proteinExistence type="predicted"/>
<dbReference type="GO" id="GO:0016705">
    <property type="term" value="F:oxidoreductase activity, acting on paired donors, with incorporation or reduction of molecular oxygen"/>
    <property type="evidence" value="ECO:0007669"/>
    <property type="project" value="InterPro"/>
</dbReference>
<reference evidence="7" key="1">
    <citation type="submission" date="2020-04" db="EMBL/GenBank/DDBJ databases">
        <authorList>
            <person name="Chiriac C."/>
            <person name="Salcher M."/>
            <person name="Ghai R."/>
            <person name="Kavagutti S V."/>
        </authorList>
    </citation>
    <scope>NUCLEOTIDE SEQUENCE</scope>
</reference>
<dbReference type="GO" id="GO:0005506">
    <property type="term" value="F:iron ion binding"/>
    <property type="evidence" value="ECO:0007669"/>
    <property type="project" value="InterPro"/>
</dbReference>
<evidence type="ECO:0000256" key="4">
    <source>
        <dbReference type="ARBA" id="ARBA00023002"/>
    </source>
</evidence>